<dbReference type="EMBL" id="GGEC01089725">
    <property type="protein sequence ID" value="MBX70209.1"/>
    <property type="molecule type" value="Transcribed_RNA"/>
</dbReference>
<proteinExistence type="predicted"/>
<dbReference type="AlphaFoldDB" id="A0A2P2QT78"/>
<protein>
    <submittedName>
        <fullName evidence="2">Uncharacterized protein</fullName>
    </submittedName>
</protein>
<feature type="chain" id="PRO_5015117488" evidence="1">
    <location>
        <begin position="19"/>
        <end position="43"/>
    </location>
</feature>
<reference evidence="2" key="1">
    <citation type="submission" date="2018-02" db="EMBL/GenBank/DDBJ databases">
        <title>Rhizophora mucronata_Transcriptome.</title>
        <authorList>
            <person name="Meera S.P."/>
            <person name="Sreeshan A."/>
            <person name="Augustine A."/>
        </authorList>
    </citation>
    <scope>NUCLEOTIDE SEQUENCE</scope>
    <source>
        <tissue evidence="2">Leaf</tissue>
    </source>
</reference>
<sequence>MPIFLKICTCFYIGFVIAFSPLVSSSESNKCSGPLGLHMHVSR</sequence>
<accession>A0A2P2QT78</accession>
<evidence type="ECO:0000256" key="1">
    <source>
        <dbReference type="SAM" id="SignalP"/>
    </source>
</evidence>
<organism evidence="2">
    <name type="scientific">Rhizophora mucronata</name>
    <name type="common">Asiatic mangrove</name>
    <dbReference type="NCBI Taxonomy" id="61149"/>
    <lineage>
        <taxon>Eukaryota</taxon>
        <taxon>Viridiplantae</taxon>
        <taxon>Streptophyta</taxon>
        <taxon>Embryophyta</taxon>
        <taxon>Tracheophyta</taxon>
        <taxon>Spermatophyta</taxon>
        <taxon>Magnoliopsida</taxon>
        <taxon>eudicotyledons</taxon>
        <taxon>Gunneridae</taxon>
        <taxon>Pentapetalae</taxon>
        <taxon>rosids</taxon>
        <taxon>fabids</taxon>
        <taxon>Malpighiales</taxon>
        <taxon>Rhizophoraceae</taxon>
        <taxon>Rhizophora</taxon>
    </lineage>
</organism>
<keyword evidence="1" id="KW-0732">Signal</keyword>
<feature type="signal peptide" evidence="1">
    <location>
        <begin position="1"/>
        <end position="18"/>
    </location>
</feature>
<name>A0A2P2QT78_RHIMU</name>
<evidence type="ECO:0000313" key="2">
    <source>
        <dbReference type="EMBL" id="MBX70209.1"/>
    </source>
</evidence>